<dbReference type="InterPro" id="IPR031356">
    <property type="entry name" value="Stealth_CR4"/>
</dbReference>
<dbReference type="PANTHER" id="PTHR24045">
    <property type="match status" value="1"/>
</dbReference>
<dbReference type="Pfam" id="PF17103">
    <property type="entry name" value="Stealth_CR4"/>
    <property type="match status" value="1"/>
</dbReference>
<evidence type="ECO:0000259" key="6">
    <source>
        <dbReference type="Pfam" id="PF17101"/>
    </source>
</evidence>
<protein>
    <recommendedName>
        <fullName evidence="11">Sugar phosphotransferase</fullName>
    </recommendedName>
</protein>
<dbReference type="EMBL" id="VDMQ01000004">
    <property type="protein sequence ID" value="TNM55190.1"/>
    <property type="molecule type" value="Genomic_DNA"/>
</dbReference>
<comment type="similarity">
    <text evidence="1">Belongs to the stealth family.</text>
</comment>
<evidence type="ECO:0000259" key="5">
    <source>
        <dbReference type="Pfam" id="PF11380"/>
    </source>
</evidence>
<name>A0A5C4X3Y9_9MICO</name>
<evidence type="ECO:0000256" key="1">
    <source>
        <dbReference type="ARBA" id="ARBA00007583"/>
    </source>
</evidence>
<evidence type="ECO:0000256" key="3">
    <source>
        <dbReference type="ARBA" id="ARBA00023169"/>
    </source>
</evidence>
<dbReference type="AlphaFoldDB" id="A0A5C4X3Y9"/>
<feature type="domain" description="Stealth protein CR2 conserved region 2" evidence="5">
    <location>
        <begin position="280"/>
        <end position="385"/>
    </location>
</feature>
<proteinExistence type="inferred from homology"/>
<feature type="domain" description="Stealth protein CR1 conserved region 1" evidence="6">
    <location>
        <begin position="239"/>
        <end position="265"/>
    </location>
</feature>
<dbReference type="GO" id="GO:0016772">
    <property type="term" value="F:transferase activity, transferring phosphorus-containing groups"/>
    <property type="evidence" value="ECO:0007669"/>
    <property type="project" value="InterPro"/>
</dbReference>
<evidence type="ECO:0000259" key="8">
    <source>
        <dbReference type="Pfam" id="PF17103"/>
    </source>
</evidence>
<dbReference type="Pfam" id="PF11380">
    <property type="entry name" value="Stealth_CR2"/>
    <property type="match status" value="1"/>
</dbReference>
<feature type="domain" description="Stealth protein CR4 conserved region 4" evidence="8">
    <location>
        <begin position="509"/>
        <end position="554"/>
    </location>
</feature>
<keyword evidence="3" id="KW-0270">Exopolysaccharide synthesis</keyword>
<dbReference type="GO" id="GO:0000271">
    <property type="term" value="P:polysaccharide biosynthetic process"/>
    <property type="evidence" value="ECO:0007669"/>
    <property type="project" value="UniProtKB-KW"/>
</dbReference>
<feature type="region of interest" description="Disordered" evidence="4">
    <location>
        <begin position="23"/>
        <end position="60"/>
    </location>
</feature>
<keyword evidence="2" id="KW-0808">Transferase</keyword>
<reference evidence="9 10" key="1">
    <citation type="submission" date="2019-06" db="EMBL/GenBank/DDBJ databases">
        <authorList>
            <person name="Mardanova A.M."/>
            <person name="Pudova D.S."/>
            <person name="Shagimardanova E.I."/>
            <person name="Gogoleva N.E."/>
            <person name="Lutfullin M.T."/>
            <person name="Hadieva G.F."/>
            <person name="Sharipova M.R."/>
        </authorList>
    </citation>
    <scope>NUCLEOTIDE SEQUENCE [LARGE SCALE GENOMIC DNA]</scope>
    <source>
        <strain evidence="9 10">MG-1</strain>
    </source>
</reference>
<evidence type="ECO:0000256" key="2">
    <source>
        <dbReference type="ARBA" id="ARBA00022679"/>
    </source>
</evidence>
<evidence type="ECO:0008006" key="11">
    <source>
        <dbReference type="Google" id="ProtNLM"/>
    </source>
</evidence>
<accession>A0A5C4X3Y9</accession>
<dbReference type="Pfam" id="PF17101">
    <property type="entry name" value="Stealth_CR1"/>
    <property type="match status" value="1"/>
</dbReference>
<dbReference type="PANTHER" id="PTHR24045:SF0">
    <property type="entry name" value="N-ACETYLGLUCOSAMINE-1-PHOSPHOTRANSFERASE SUBUNITS ALPHA_BETA"/>
    <property type="match status" value="1"/>
</dbReference>
<evidence type="ECO:0000259" key="7">
    <source>
        <dbReference type="Pfam" id="PF17102"/>
    </source>
</evidence>
<feature type="compositionally biased region" description="Low complexity" evidence="4">
    <location>
        <begin position="46"/>
        <end position="56"/>
    </location>
</feature>
<dbReference type="InterPro" id="IPR031357">
    <property type="entry name" value="Stealth_CR3"/>
</dbReference>
<dbReference type="InterPro" id="IPR021520">
    <property type="entry name" value="Stealth_CR2"/>
</dbReference>
<comment type="caution">
    <text evidence="9">The sequence shown here is derived from an EMBL/GenBank/DDBJ whole genome shotgun (WGS) entry which is preliminary data.</text>
</comment>
<evidence type="ECO:0000313" key="9">
    <source>
        <dbReference type="EMBL" id="TNM55190.1"/>
    </source>
</evidence>
<sequence length="557" mass="63045">MWYSPSSVRSFLADRLTPDRKAWFSRTRHGEQPWQKPASLGRRRSVPSTSSTKPSTFDARDEQIQALSAVRSALADDDIEFAELPRLSHFRPTLVVDAENTDAVVAALLGLPNEGNDARDGNENWSVRFRNVRGAMLSRRTARERPARIGSVTCLRRLRAVNGRELTTSALTITIELWKKVGDNAPRADGANHLPGTLVRRQNDHSLTVDYIEPTVWHAAVTNNSLLRLPAPHLRVLSEPVDAVYTWVDGSDPKWRARMQAARDGADLRTNAPSSVSDSRFTSRDELRFSLRSLEYYASWVRRIFIVTDGQIPSWLNTDDPKITVVDHRDIFSDPSVLPVFNSHAIESQLHHIPGLADHYLYLNDDCFFLRPTDPELFFTANGLTRHFPSAVPVDIGSWTPRDLPIISAAKRGRDYVLEKYGHTITHRFKHTPHPQLRPVLEAMESEEPDLFATVAASPFRAPEDVSIPSSLHHFDAFARGMSVEGRIGYQFVDLAEEDLELRLLRVARRTDLDVFCLNETDLPEGSEEKVDRLVARFFDDRFPVPSSFENDRPSNT</sequence>
<dbReference type="InterPro" id="IPR031358">
    <property type="entry name" value="Stealth_CR1"/>
</dbReference>
<evidence type="ECO:0000313" key="10">
    <source>
        <dbReference type="Proteomes" id="UP000314223"/>
    </source>
</evidence>
<dbReference type="Proteomes" id="UP000314223">
    <property type="component" value="Unassembled WGS sequence"/>
</dbReference>
<evidence type="ECO:0000256" key="4">
    <source>
        <dbReference type="SAM" id="MobiDB-lite"/>
    </source>
</evidence>
<dbReference type="Pfam" id="PF17102">
    <property type="entry name" value="Stealth_CR3"/>
    <property type="match status" value="1"/>
</dbReference>
<organism evidence="9 10">
    <name type="scientific">Brevibacterium sediminis</name>
    <dbReference type="NCBI Taxonomy" id="1857024"/>
    <lineage>
        <taxon>Bacteria</taxon>
        <taxon>Bacillati</taxon>
        <taxon>Actinomycetota</taxon>
        <taxon>Actinomycetes</taxon>
        <taxon>Micrococcales</taxon>
        <taxon>Brevibacteriaceae</taxon>
        <taxon>Brevibacterium</taxon>
    </lineage>
</organism>
<feature type="domain" description="Stealth protein CR3 conserved region 3" evidence="7">
    <location>
        <begin position="430"/>
        <end position="475"/>
    </location>
</feature>
<dbReference type="InterPro" id="IPR047141">
    <property type="entry name" value="Stealth"/>
</dbReference>
<gene>
    <name evidence="9" type="ORF">FHQ09_08165</name>
</gene>